<dbReference type="EMBL" id="MG018926">
    <property type="protein sequence ID" value="ATW57882.1"/>
    <property type="molecule type" value="Genomic_DNA"/>
</dbReference>
<name>A0A2H4P6T7_9CAUD</name>
<organism evidence="2 3">
    <name type="scientific">Pseudomonas phage tabernarius</name>
    <dbReference type="NCBI Taxonomy" id="2048978"/>
    <lineage>
        <taxon>Viruses</taxon>
        <taxon>Duplodnaviria</taxon>
        <taxon>Heunggongvirae</taxon>
        <taxon>Uroviricota</taxon>
        <taxon>Caudoviricetes</taxon>
        <taxon>Lindbergviridae</taxon>
        <taxon>Tabernariusvirus</taxon>
        <taxon>Tabernariusvirus tabernarius</taxon>
    </lineage>
</organism>
<feature type="compositionally biased region" description="Low complexity" evidence="1">
    <location>
        <begin position="261"/>
        <end position="270"/>
    </location>
</feature>
<protein>
    <recommendedName>
        <fullName evidence="4">Prohead protease</fullName>
    </recommendedName>
</protein>
<evidence type="ECO:0000256" key="1">
    <source>
        <dbReference type="SAM" id="MobiDB-lite"/>
    </source>
</evidence>
<gene>
    <name evidence="2" type="ORF">CNR33_00036</name>
</gene>
<dbReference type="Pfam" id="PF09979">
    <property type="entry name" value="DUF2213"/>
    <property type="match status" value="1"/>
</dbReference>
<dbReference type="OrthoDB" id="2951at10239"/>
<dbReference type="InterPro" id="IPR016913">
    <property type="entry name" value="UCP029215"/>
</dbReference>
<accession>A0A2H4P6T7</accession>
<evidence type="ECO:0008006" key="4">
    <source>
        <dbReference type="Google" id="ProtNLM"/>
    </source>
</evidence>
<feature type="compositionally biased region" description="Polar residues" evidence="1">
    <location>
        <begin position="248"/>
        <end position="257"/>
    </location>
</feature>
<proteinExistence type="predicted"/>
<keyword evidence="3" id="KW-1185">Reference proteome</keyword>
<evidence type="ECO:0000313" key="3">
    <source>
        <dbReference type="Proteomes" id="UP000241090"/>
    </source>
</evidence>
<reference evidence="2 3" key="1">
    <citation type="submission" date="2017-09" db="EMBL/GenBank/DDBJ databases">
        <authorList>
            <person name="Ehlers B."/>
            <person name="Leendertz F.H."/>
        </authorList>
    </citation>
    <scope>NUCLEOTIDE SEQUENCE [LARGE SCALE GENOMIC DNA]</scope>
</reference>
<evidence type="ECO:0000313" key="2">
    <source>
        <dbReference type="EMBL" id="ATW57882.1"/>
    </source>
</evidence>
<dbReference type="Proteomes" id="UP000241090">
    <property type="component" value="Segment"/>
</dbReference>
<feature type="compositionally biased region" description="Basic and acidic residues" evidence="1">
    <location>
        <begin position="291"/>
        <end position="311"/>
    </location>
</feature>
<feature type="region of interest" description="Disordered" evidence="1">
    <location>
        <begin position="187"/>
        <end position="206"/>
    </location>
</feature>
<sequence>MASAREIDDNGFLLVKDCPLTSFGIFEYGAGQLDLPGDPMRIVKVYRPESAVSDPAFLASLRNIPMIDDHAMLSGFQNDEESDAPEDKGVDGILTGDVEYAAPWTRGSIKVFSRKMQQLLLRGKKDLSLGYGCRYTEKPGVWEGQAYEVVQDQLRGNHIALVGEGRVPGARVLDGLCFDHLNFEINPRKKGNDTMPRQTRGRAADSSAVAELQKLLPLLAQAFGNFLNEEKAEPEHDANAEQTDPDISAQSENQADPEQSADPATTADPAVTEDPEVSQGNEQGDENVTDDENKSDAEKHEATGELQHEATGDIGDMIKQVEAILLQIKKATGQGATDAVEGLQESPVEGAQVQAVSCDENGDPMQADDELDNDQLPASDDQTVEIAGKGEDAALSRFYADLARKDRTYNRVSAVVGAFNARGMDAAGVAVYGLKKFGLTAAKGNEQAVLDAYLHGVENGLKKTSQKPANTAMDAASKGATDAMDAYLNGGK</sequence>
<feature type="region of interest" description="Disordered" evidence="1">
    <location>
        <begin position="232"/>
        <end position="313"/>
    </location>
</feature>